<keyword evidence="1" id="KW-0812">Transmembrane</keyword>
<feature type="transmembrane region" description="Helical" evidence="1">
    <location>
        <begin position="64"/>
        <end position="87"/>
    </location>
</feature>
<evidence type="ECO:0000313" key="3">
    <source>
        <dbReference type="Proteomes" id="UP000286402"/>
    </source>
</evidence>
<gene>
    <name evidence="2" type="ORF">BCY89_02000</name>
</gene>
<feature type="transmembrane region" description="Helical" evidence="1">
    <location>
        <begin position="108"/>
        <end position="130"/>
    </location>
</feature>
<dbReference type="Proteomes" id="UP000286402">
    <property type="component" value="Unassembled WGS sequence"/>
</dbReference>
<organism evidence="2 3">
    <name type="scientific">Sphingobacterium siyangense</name>
    <dbReference type="NCBI Taxonomy" id="459529"/>
    <lineage>
        <taxon>Bacteria</taxon>
        <taxon>Pseudomonadati</taxon>
        <taxon>Bacteroidota</taxon>
        <taxon>Sphingobacteriia</taxon>
        <taxon>Sphingobacteriales</taxon>
        <taxon>Sphingobacteriaceae</taxon>
        <taxon>Sphingobacterium</taxon>
    </lineage>
</organism>
<feature type="transmembrane region" description="Helical" evidence="1">
    <location>
        <begin position="173"/>
        <end position="194"/>
    </location>
</feature>
<feature type="transmembrane region" description="Helical" evidence="1">
    <location>
        <begin position="20"/>
        <end position="44"/>
    </location>
</feature>
<protein>
    <submittedName>
        <fullName evidence="2">Uncharacterized protein</fullName>
    </submittedName>
</protein>
<name>A0A420GAS5_9SPHI</name>
<evidence type="ECO:0000313" key="2">
    <source>
        <dbReference type="EMBL" id="RKF42274.1"/>
    </source>
</evidence>
<sequence>MNMSNLFNATRFFGLIRRQWIGFGRIYLMSIGIIAGVIFGFYAVNLGSNYDDIKKNTVYSLLNFRAPLFCILGLFFVTVISSSYFADLGKKTRAIFELMIPASQLEKFLVSLFYTVVVSIGSYLLVFYLIDLAFVSYLRSVGSVVVNEVQPSGETVSVDLWQYFFKVQYPEPAYYFCFVPILLNAIFLLGGIVYQNYQYVKTAIFLVLYCVVWMCLFVYLMKTQTQDTVGTMDNNYWSDSNHIFALIGAVGVLLTIMIWAVAFLRLKEKEI</sequence>
<evidence type="ECO:0000256" key="1">
    <source>
        <dbReference type="SAM" id="Phobius"/>
    </source>
</evidence>
<comment type="caution">
    <text evidence="2">The sequence shown here is derived from an EMBL/GenBank/DDBJ whole genome shotgun (WGS) entry which is preliminary data.</text>
</comment>
<dbReference type="AlphaFoldDB" id="A0A420GAS5"/>
<keyword evidence="1" id="KW-1133">Transmembrane helix</keyword>
<reference evidence="2 3" key="1">
    <citation type="submission" date="2016-07" db="EMBL/GenBank/DDBJ databases">
        <title>Genome analysis of Sphingobacterium siyangense T12B17.</title>
        <authorList>
            <person name="Xu D."/>
            <person name="Su Y."/>
            <person name="Zheng S."/>
        </authorList>
    </citation>
    <scope>NUCLEOTIDE SEQUENCE [LARGE SCALE GENOMIC DNA]</scope>
    <source>
        <strain evidence="2 3">T12B17</strain>
    </source>
</reference>
<proteinExistence type="predicted"/>
<accession>A0A420GAS5</accession>
<keyword evidence="3" id="KW-1185">Reference proteome</keyword>
<feature type="transmembrane region" description="Helical" evidence="1">
    <location>
        <begin position="203"/>
        <end position="221"/>
    </location>
</feature>
<dbReference type="EMBL" id="MCAQ01000001">
    <property type="protein sequence ID" value="RKF42274.1"/>
    <property type="molecule type" value="Genomic_DNA"/>
</dbReference>
<feature type="transmembrane region" description="Helical" evidence="1">
    <location>
        <begin position="241"/>
        <end position="264"/>
    </location>
</feature>
<keyword evidence="1" id="KW-0472">Membrane</keyword>